<dbReference type="AlphaFoldDB" id="A0A448I593"/>
<keyword evidence="2" id="KW-1185">Reference proteome</keyword>
<proteinExistence type="predicted"/>
<dbReference type="EMBL" id="LR134355">
    <property type="protein sequence ID" value="VEG47462.1"/>
    <property type="molecule type" value="Genomic_DNA"/>
</dbReference>
<name>A0A448I593_MYCCI</name>
<gene>
    <name evidence="1" type="ORF">NCTC10485_01743</name>
</gene>
<reference evidence="1 2" key="1">
    <citation type="submission" date="2018-12" db="EMBL/GenBank/DDBJ databases">
        <authorList>
            <consortium name="Pathogen Informatics"/>
        </authorList>
    </citation>
    <scope>NUCLEOTIDE SEQUENCE [LARGE SCALE GENOMIC DNA]</scope>
    <source>
        <strain evidence="1 2">NCTC10485</strain>
    </source>
</reference>
<dbReference type="Proteomes" id="UP000282551">
    <property type="component" value="Chromosome"/>
</dbReference>
<accession>A0A448I593</accession>
<evidence type="ECO:0000313" key="1">
    <source>
        <dbReference type="EMBL" id="VEG47462.1"/>
    </source>
</evidence>
<sequence length="109" mass="12372">MLKQRPVAPVIDGIDWEIVEFVVRWAPFGGPDPEEALPRFGMTSEQLSARCAHIVARVGRFESRLDGHRRALLGRARQFLESGGTDIATLDPMARPGRWVARRGVWHWQ</sequence>
<organism evidence="1 2">
    <name type="scientific">Mycolicibacterium chitae</name>
    <name type="common">Mycobacterium chitae</name>
    <dbReference type="NCBI Taxonomy" id="1792"/>
    <lineage>
        <taxon>Bacteria</taxon>
        <taxon>Bacillati</taxon>
        <taxon>Actinomycetota</taxon>
        <taxon>Actinomycetes</taxon>
        <taxon>Mycobacteriales</taxon>
        <taxon>Mycobacteriaceae</taxon>
        <taxon>Mycolicibacterium</taxon>
    </lineage>
</organism>
<protein>
    <submittedName>
        <fullName evidence="1">Transcriptional regulator, WhiB family</fullName>
    </submittedName>
</protein>
<evidence type="ECO:0000313" key="2">
    <source>
        <dbReference type="Proteomes" id="UP000282551"/>
    </source>
</evidence>